<gene>
    <name evidence="1" type="ORF">V1479_00030</name>
</gene>
<proteinExistence type="predicted"/>
<accession>A0ABV3WLY4</accession>
<sequence>MSSDNGMREIGGYLRELEKVNRQLATENTQLRVSHSYRLGNAFVAFAKNRRIGGIPQLLRQIRQAMRPMQAHAPALPKRPDEFYDMLGASGSDLLRKRVEESPVGTRIIRQATLHGTSADLLRLVGVIGPDIATRWGGAVKDACLAYDRWDGDWRTLEPTHLVIDTDELARQPGWHHVFTLRDPAATVEAAAMLHKARRQGLVTVLVEPSQPNRFPLLSRAKPLFDVVLERDDVAIDRLAASEALTAPE</sequence>
<reference evidence="1 2" key="1">
    <citation type="submission" date="2024-01" db="EMBL/GenBank/DDBJ databases">
        <title>New evidence supports the origin of RcGTA from prophage.</title>
        <authorList>
            <person name="Xu Y."/>
            <person name="Liu B."/>
            <person name="Chen F."/>
        </authorList>
    </citation>
    <scope>NUCLEOTIDE SEQUENCE [LARGE SCALE GENOMIC DNA]</scope>
    <source>
        <strain evidence="1 2">CBW1107-2</strain>
    </source>
</reference>
<dbReference type="EMBL" id="JAZHFV010000001">
    <property type="protein sequence ID" value="MEX4005665.1"/>
    <property type="molecule type" value="Genomic_DNA"/>
</dbReference>
<keyword evidence="2" id="KW-1185">Reference proteome</keyword>
<name>A0ABV3WLY4_9HYPH</name>
<evidence type="ECO:0000313" key="1">
    <source>
        <dbReference type="EMBL" id="MEX4005665.1"/>
    </source>
</evidence>
<organism evidence="1 2">
    <name type="scientific">Neoaquamicrobium sediminum</name>
    <dbReference type="NCBI Taxonomy" id="1849104"/>
    <lineage>
        <taxon>Bacteria</taxon>
        <taxon>Pseudomonadati</taxon>
        <taxon>Pseudomonadota</taxon>
        <taxon>Alphaproteobacteria</taxon>
        <taxon>Hyphomicrobiales</taxon>
        <taxon>Phyllobacteriaceae</taxon>
        <taxon>Neoaquamicrobium</taxon>
    </lineage>
</organism>
<dbReference type="Proteomes" id="UP001559025">
    <property type="component" value="Unassembled WGS sequence"/>
</dbReference>
<protein>
    <submittedName>
        <fullName evidence="1">Uncharacterized protein</fullName>
    </submittedName>
</protein>
<evidence type="ECO:0000313" key="2">
    <source>
        <dbReference type="Proteomes" id="UP001559025"/>
    </source>
</evidence>
<comment type="caution">
    <text evidence="1">The sequence shown here is derived from an EMBL/GenBank/DDBJ whole genome shotgun (WGS) entry which is preliminary data.</text>
</comment>
<dbReference type="RefSeq" id="WP_173189152.1">
    <property type="nucleotide sequence ID" value="NZ_JABETK010000001.1"/>
</dbReference>